<name>A0A0K6DIL9_ECOLX</name>
<proteinExistence type="predicted"/>
<organism evidence="1 2">
    <name type="scientific">Escherichia coli</name>
    <dbReference type="NCBI Taxonomy" id="562"/>
    <lineage>
        <taxon>Bacteria</taxon>
        <taxon>Pseudomonadati</taxon>
        <taxon>Pseudomonadota</taxon>
        <taxon>Gammaproteobacteria</taxon>
        <taxon>Enterobacterales</taxon>
        <taxon>Enterobacteriaceae</taxon>
        <taxon>Escherichia</taxon>
    </lineage>
</organism>
<dbReference type="SUPFAM" id="SSF51445">
    <property type="entry name" value="(Trans)glycosidases"/>
    <property type="match status" value="1"/>
</dbReference>
<gene>
    <name evidence="1" type="ORF">NCTC9045_02210</name>
</gene>
<dbReference type="Gene3D" id="3.20.20.80">
    <property type="entry name" value="Glycosidases"/>
    <property type="match status" value="1"/>
</dbReference>
<dbReference type="InterPro" id="IPR017853">
    <property type="entry name" value="GH"/>
</dbReference>
<dbReference type="EMBL" id="UGDD01000002">
    <property type="protein sequence ID" value="STJ54330.1"/>
    <property type="molecule type" value="Genomic_DNA"/>
</dbReference>
<protein>
    <submittedName>
        <fullName evidence="1">Uncharacterized protein</fullName>
    </submittedName>
</protein>
<evidence type="ECO:0000313" key="1">
    <source>
        <dbReference type="EMBL" id="STJ54330.1"/>
    </source>
</evidence>
<reference evidence="1 2" key="1">
    <citation type="submission" date="2018-06" db="EMBL/GenBank/DDBJ databases">
        <authorList>
            <consortium name="Pathogen Informatics"/>
            <person name="Doyle S."/>
        </authorList>
    </citation>
    <scope>NUCLEOTIDE SEQUENCE [LARGE SCALE GENOMIC DNA]</scope>
    <source>
        <strain evidence="1 2">NCTC9045</strain>
    </source>
</reference>
<accession>A0A0K6DIL9</accession>
<dbReference type="AlphaFoldDB" id="A0A0K6DIL9"/>
<evidence type="ECO:0000313" key="2">
    <source>
        <dbReference type="Proteomes" id="UP000254503"/>
    </source>
</evidence>
<sequence>MMMKKFDIQYSHPTFIITEYGAGFGLADKKFNDGIISDKLRVDYLKRYVSAVIEAKKKV</sequence>
<dbReference type="Proteomes" id="UP000254503">
    <property type="component" value="Unassembled WGS sequence"/>
</dbReference>